<reference evidence="1 2" key="1">
    <citation type="journal article" date="2019" name="Nat. Ecol. Evol.">
        <title>Megaphylogeny resolves global patterns of mushroom evolution.</title>
        <authorList>
            <person name="Varga T."/>
            <person name="Krizsan K."/>
            <person name="Foldi C."/>
            <person name="Dima B."/>
            <person name="Sanchez-Garcia M."/>
            <person name="Sanchez-Ramirez S."/>
            <person name="Szollosi G.J."/>
            <person name="Szarkandi J.G."/>
            <person name="Papp V."/>
            <person name="Albert L."/>
            <person name="Andreopoulos W."/>
            <person name="Angelini C."/>
            <person name="Antonin V."/>
            <person name="Barry K.W."/>
            <person name="Bougher N.L."/>
            <person name="Buchanan P."/>
            <person name="Buyck B."/>
            <person name="Bense V."/>
            <person name="Catcheside P."/>
            <person name="Chovatia M."/>
            <person name="Cooper J."/>
            <person name="Damon W."/>
            <person name="Desjardin D."/>
            <person name="Finy P."/>
            <person name="Geml J."/>
            <person name="Haridas S."/>
            <person name="Hughes K."/>
            <person name="Justo A."/>
            <person name="Karasinski D."/>
            <person name="Kautmanova I."/>
            <person name="Kiss B."/>
            <person name="Kocsube S."/>
            <person name="Kotiranta H."/>
            <person name="LaButti K.M."/>
            <person name="Lechner B.E."/>
            <person name="Liimatainen K."/>
            <person name="Lipzen A."/>
            <person name="Lukacs Z."/>
            <person name="Mihaltcheva S."/>
            <person name="Morgado L.N."/>
            <person name="Niskanen T."/>
            <person name="Noordeloos M.E."/>
            <person name="Ohm R.A."/>
            <person name="Ortiz-Santana B."/>
            <person name="Ovrebo C."/>
            <person name="Racz N."/>
            <person name="Riley R."/>
            <person name="Savchenko A."/>
            <person name="Shiryaev A."/>
            <person name="Soop K."/>
            <person name="Spirin V."/>
            <person name="Szebenyi C."/>
            <person name="Tomsovsky M."/>
            <person name="Tulloss R.E."/>
            <person name="Uehling J."/>
            <person name="Grigoriev I.V."/>
            <person name="Vagvolgyi C."/>
            <person name="Papp T."/>
            <person name="Martin F.M."/>
            <person name="Miettinen O."/>
            <person name="Hibbett D.S."/>
            <person name="Nagy L.G."/>
        </authorList>
    </citation>
    <scope>NUCLEOTIDE SEQUENCE [LARGE SCALE GENOMIC DNA]</scope>
    <source>
        <strain evidence="1 2">CBS 166.37</strain>
    </source>
</reference>
<proteinExistence type="predicted"/>
<name>A0A5C3M1Y8_9AGAR</name>
<dbReference type="Proteomes" id="UP000308652">
    <property type="component" value="Unassembled WGS sequence"/>
</dbReference>
<sequence length="206" mass="22791">MSFYTAGPHCIWLHYRLCFVSMRLHERLAWNPAFSTLSMEVATQICSSTSSPVNQALWNSADIIGRQPSPDHSHDMRAISSCQMAFWTRANSQTPSPPIANPLHINLPLRSILIFPISAIAVASANAGCIPSIATRNSCKTSPMDAVNLPAEKVINLISPEWPEMDEKDVHFQPGLLDYCWETVVPRRNGRELAIGSPTCQDGMQC</sequence>
<organism evidence="1 2">
    <name type="scientific">Crucibulum laeve</name>
    <dbReference type="NCBI Taxonomy" id="68775"/>
    <lineage>
        <taxon>Eukaryota</taxon>
        <taxon>Fungi</taxon>
        <taxon>Dikarya</taxon>
        <taxon>Basidiomycota</taxon>
        <taxon>Agaricomycotina</taxon>
        <taxon>Agaricomycetes</taxon>
        <taxon>Agaricomycetidae</taxon>
        <taxon>Agaricales</taxon>
        <taxon>Agaricineae</taxon>
        <taxon>Nidulariaceae</taxon>
        <taxon>Crucibulum</taxon>
    </lineage>
</organism>
<keyword evidence="2" id="KW-1185">Reference proteome</keyword>
<accession>A0A5C3M1Y8</accession>
<evidence type="ECO:0000313" key="2">
    <source>
        <dbReference type="Proteomes" id="UP000308652"/>
    </source>
</evidence>
<protein>
    <submittedName>
        <fullName evidence="1">Uncharacterized protein</fullName>
    </submittedName>
</protein>
<dbReference type="AlphaFoldDB" id="A0A5C3M1Y8"/>
<evidence type="ECO:0000313" key="1">
    <source>
        <dbReference type="EMBL" id="TFK39152.1"/>
    </source>
</evidence>
<dbReference type="EMBL" id="ML213600">
    <property type="protein sequence ID" value="TFK39152.1"/>
    <property type="molecule type" value="Genomic_DNA"/>
</dbReference>
<gene>
    <name evidence="1" type="ORF">BDQ12DRAFT_722535</name>
</gene>